<dbReference type="AlphaFoldDB" id="A0A1D3UWZ7"/>
<dbReference type="Pfam" id="PF15565">
    <property type="entry name" value="Imm30"/>
    <property type="match status" value="1"/>
</dbReference>
<sequence>MKSIEDLRLQLVKNKLMRTQEEVELFESAMNELYKEPNLNNIDYFCEAFNDATEHHEVMFGLVHGIENYCKLFGVDNYFDKLVDALAKMDNNSIGWQNIIFYRILNTDWGRKALADKLKQKNDDIRNFILCAINRIKQEDNERFGYKADEILNTF</sequence>
<proteinExistence type="predicted"/>
<dbReference type="OMA" id="AKEWVEI"/>
<organism evidence="4 5">
    <name type="scientific">Tannerella forsythia</name>
    <name type="common">Bacteroides forsythus</name>
    <dbReference type="NCBI Taxonomy" id="28112"/>
    <lineage>
        <taxon>Bacteria</taxon>
        <taxon>Pseudomonadati</taxon>
        <taxon>Bacteroidota</taxon>
        <taxon>Bacteroidia</taxon>
        <taxon>Bacteroidales</taxon>
        <taxon>Tannerellaceae</taxon>
        <taxon>Tannerella</taxon>
    </lineage>
</organism>
<protein>
    <recommendedName>
        <fullName evidence="2">Immunity protein 30 domain-containing protein</fullName>
    </recommendedName>
</protein>
<evidence type="ECO:0000259" key="2">
    <source>
        <dbReference type="Pfam" id="PF15565"/>
    </source>
</evidence>
<dbReference type="OrthoDB" id="7009327at2"/>
<reference evidence="3 6" key="2">
    <citation type="submission" date="2017-09" db="EMBL/GenBank/DDBJ databases">
        <title>Phase variable restriction modification systems are present in the genome sequences of periodontal pathogens Prevotella intermedia, Tannerella forsythia and Porphyromonas gingivalis.</title>
        <authorList>
            <person name="Haigh R.D."/>
            <person name="Crawford L."/>
            <person name="Ralph J."/>
            <person name="Wanford J."/>
            <person name="Vartoukian S.R."/>
            <person name="Hijazib K."/>
            <person name="Wade W."/>
            <person name="Oggioni M.R."/>
        </authorList>
    </citation>
    <scope>NUCLEOTIDE SEQUENCE [LARGE SCALE GENOMIC DNA]</scope>
    <source>
        <strain evidence="3 6">WW11663</strain>
    </source>
</reference>
<evidence type="ECO:0000256" key="1">
    <source>
        <dbReference type="SAM" id="Coils"/>
    </source>
</evidence>
<dbReference type="Proteomes" id="UP000219259">
    <property type="component" value="Unassembled WGS sequence"/>
</dbReference>
<dbReference type="InterPro" id="IPR029084">
    <property type="entry name" value="Imm30"/>
</dbReference>
<name>A0A1D3UWZ7_TANFO</name>
<accession>A0A1D3UWZ7</accession>
<keyword evidence="1" id="KW-0175">Coiled coil</keyword>
<feature type="coiled-coil region" evidence="1">
    <location>
        <begin position="9"/>
        <end position="36"/>
    </location>
</feature>
<evidence type="ECO:0000313" key="6">
    <source>
        <dbReference type="Proteomes" id="UP000219259"/>
    </source>
</evidence>
<evidence type="ECO:0000313" key="5">
    <source>
        <dbReference type="Proteomes" id="UP000182057"/>
    </source>
</evidence>
<dbReference type="EMBL" id="FMMM01000070">
    <property type="protein sequence ID" value="SCQ23564.1"/>
    <property type="molecule type" value="Genomic_DNA"/>
</dbReference>
<evidence type="ECO:0000313" key="4">
    <source>
        <dbReference type="EMBL" id="SCQ23564.1"/>
    </source>
</evidence>
<reference evidence="4 5" key="1">
    <citation type="submission" date="2016-09" db="EMBL/GenBank/DDBJ databases">
        <authorList>
            <person name="Capua I."/>
            <person name="De Benedictis P."/>
            <person name="Joannis T."/>
            <person name="Lombin L.H."/>
            <person name="Cattoli G."/>
        </authorList>
    </citation>
    <scope>NUCLEOTIDE SEQUENCE [LARGE SCALE GENOMIC DNA]</scope>
    <source>
        <strain evidence="4 5">UB20</strain>
    </source>
</reference>
<dbReference type="GeneID" id="34759455"/>
<dbReference type="Proteomes" id="UP000182057">
    <property type="component" value="Unassembled WGS sequence"/>
</dbReference>
<evidence type="ECO:0000313" key="3">
    <source>
        <dbReference type="EMBL" id="PDP41950.1"/>
    </source>
</evidence>
<gene>
    <name evidence="3" type="ORF">CLI86_13210</name>
    <name evidence="4" type="ORF">TFUB20_02107</name>
</gene>
<dbReference type="RefSeq" id="WP_014225725.1">
    <property type="nucleotide sequence ID" value="NZ_CAJPTF010000016.1"/>
</dbReference>
<dbReference type="EMBL" id="NSLJ01000056">
    <property type="protein sequence ID" value="PDP41950.1"/>
    <property type="molecule type" value="Genomic_DNA"/>
</dbReference>
<feature type="domain" description="Immunity protein 30" evidence="2">
    <location>
        <begin position="13"/>
        <end position="113"/>
    </location>
</feature>